<reference evidence="1 2" key="1">
    <citation type="journal article" date="2019" name="Nat. Med.">
        <title>A library of human gut bacterial isolates paired with longitudinal multiomics data enables mechanistic microbiome research.</title>
        <authorList>
            <person name="Poyet M."/>
            <person name="Groussin M."/>
            <person name="Gibbons S.M."/>
            <person name="Avila-Pacheco J."/>
            <person name="Jiang X."/>
            <person name="Kearney S.M."/>
            <person name="Perrotta A.R."/>
            <person name="Berdy B."/>
            <person name="Zhao S."/>
            <person name="Lieberman T.D."/>
            <person name="Swanson P.K."/>
            <person name="Smith M."/>
            <person name="Roesemann S."/>
            <person name="Alexander J.E."/>
            <person name="Rich S.A."/>
            <person name="Livny J."/>
            <person name="Vlamakis H."/>
            <person name="Clish C."/>
            <person name="Bullock K."/>
            <person name="Deik A."/>
            <person name="Scott J."/>
            <person name="Pierce K.A."/>
            <person name="Xavier R.J."/>
            <person name="Alm E.J."/>
        </authorList>
    </citation>
    <scope>NUCLEOTIDE SEQUENCE [LARGE SCALE GENOMIC DNA]</scope>
    <source>
        <strain evidence="1 2">BIOML-A198</strain>
    </source>
</reference>
<dbReference type="Pfam" id="PF12674">
    <property type="entry name" value="Zn_ribbon_2"/>
    <property type="match status" value="1"/>
</dbReference>
<sequence length="86" mass="10322">MEKVCQSCGLPLNERILGNENNGTFSQEYCYLCYRNGRFIKPDMTLTDMKKQVIQMIDQAPVNKFQKWMLKKIYPLQLKTLKRWRD</sequence>
<name>A0A173QUB1_9FIRM</name>
<dbReference type="InterPro" id="IPR025868">
    <property type="entry name" value="Zn_ribbon_dom_put"/>
</dbReference>
<evidence type="ECO:0000313" key="1">
    <source>
        <dbReference type="EMBL" id="MTK21261.1"/>
    </source>
</evidence>
<dbReference type="OrthoDB" id="9801008at2"/>
<dbReference type="AlphaFoldDB" id="A0A173QUB1"/>
<gene>
    <name evidence="1" type="ORF">GMA92_07495</name>
</gene>
<organism evidence="1 2">
    <name type="scientific">Turicibacter sanguinis</name>
    <dbReference type="NCBI Taxonomy" id="154288"/>
    <lineage>
        <taxon>Bacteria</taxon>
        <taxon>Bacillati</taxon>
        <taxon>Bacillota</taxon>
        <taxon>Erysipelotrichia</taxon>
        <taxon>Erysipelotrichales</taxon>
        <taxon>Turicibacteraceae</taxon>
        <taxon>Turicibacter</taxon>
    </lineage>
</organism>
<proteinExistence type="predicted"/>
<dbReference type="GeneID" id="60057311"/>
<dbReference type="Proteomes" id="UP000487649">
    <property type="component" value="Unassembled WGS sequence"/>
</dbReference>
<dbReference type="RefSeq" id="WP_006784277.1">
    <property type="nucleotide sequence ID" value="NZ_CABJBH010000005.1"/>
</dbReference>
<protein>
    <submittedName>
        <fullName evidence="1">Uncharacterized protein</fullName>
    </submittedName>
</protein>
<dbReference type="EMBL" id="WMQE01000014">
    <property type="protein sequence ID" value="MTK21261.1"/>
    <property type="molecule type" value="Genomic_DNA"/>
</dbReference>
<comment type="caution">
    <text evidence="1">The sequence shown here is derived from an EMBL/GenBank/DDBJ whole genome shotgun (WGS) entry which is preliminary data.</text>
</comment>
<evidence type="ECO:0000313" key="2">
    <source>
        <dbReference type="Proteomes" id="UP000487649"/>
    </source>
</evidence>
<accession>A0A173QUB1</accession>